<sequence length="154" mass="16759">MGKEIIPDFQRGQRLSAAELNRIVRAVRQQIKGVAPGIRVDYTGSEILIKADFSSVTTDGMFAVRVWQDGGSTDGDEDTKCNRTYQVRTLPATAISTGGEELGSAMTPLKRRPAFGPLDVPSDLSDGEIGTGFYDEDDVFFLYDANETLDVDAC</sequence>
<comment type="caution">
    <text evidence="1">The sequence shown here is derived from an EMBL/GenBank/DDBJ whole genome shotgun (WGS) entry which is preliminary data.</text>
</comment>
<gene>
    <name evidence="1" type="ORF">LCGC14_0235710</name>
</gene>
<protein>
    <submittedName>
        <fullName evidence="1">Uncharacterized protein</fullName>
    </submittedName>
</protein>
<name>A0A0F9U915_9ZZZZ</name>
<organism evidence="1">
    <name type="scientific">marine sediment metagenome</name>
    <dbReference type="NCBI Taxonomy" id="412755"/>
    <lineage>
        <taxon>unclassified sequences</taxon>
        <taxon>metagenomes</taxon>
        <taxon>ecological metagenomes</taxon>
    </lineage>
</organism>
<dbReference type="EMBL" id="LAZR01000116">
    <property type="protein sequence ID" value="KKN89725.1"/>
    <property type="molecule type" value="Genomic_DNA"/>
</dbReference>
<dbReference type="AlphaFoldDB" id="A0A0F9U915"/>
<reference evidence="1" key="1">
    <citation type="journal article" date="2015" name="Nature">
        <title>Complex archaea that bridge the gap between prokaryotes and eukaryotes.</title>
        <authorList>
            <person name="Spang A."/>
            <person name="Saw J.H."/>
            <person name="Jorgensen S.L."/>
            <person name="Zaremba-Niedzwiedzka K."/>
            <person name="Martijn J."/>
            <person name="Lind A.E."/>
            <person name="van Eijk R."/>
            <person name="Schleper C."/>
            <person name="Guy L."/>
            <person name="Ettema T.J."/>
        </authorList>
    </citation>
    <scope>NUCLEOTIDE SEQUENCE</scope>
</reference>
<accession>A0A0F9U915</accession>
<evidence type="ECO:0000313" key="1">
    <source>
        <dbReference type="EMBL" id="KKN89725.1"/>
    </source>
</evidence>
<proteinExistence type="predicted"/>